<dbReference type="AlphaFoldDB" id="A0A9X2KBQ3"/>
<accession>A0A9X2KBQ3</accession>
<gene>
    <name evidence="1" type="ORF">BJ978_001066</name>
</gene>
<comment type="caution">
    <text evidence="1">The sequence shown here is derived from an EMBL/GenBank/DDBJ whole genome shotgun (WGS) entry which is preliminary data.</text>
</comment>
<evidence type="ECO:0008006" key="3">
    <source>
        <dbReference type="Google" id="ProtNLM"/>
    </source>
</evidence>
<dbReference type="SUPFAM" id="SSF53474">
    <property type="entry name" value="alpha/beta-Hydrolases"/>
    <property type="match status" value="1"/>
</dbReference>
<dbReference type="EMBL" id="JAMZDY010000001">
    <property type="protein sequence ID" value="MCP2370390.1"/>
    <property type="molecule type" value="Genomic_DNA"/>
</dbReference>
<dbReference type="OrthoDB" id="4790882at2"/>
<protein>
    <recommendedName>
        <fullName evidence="3">Alpha/beta hydrolase</fullName>
    </recommendedName>
</protein>
<dbReference type="InterPro" id="IPR029058">
    <property type="entry name" value="AB_hydrolase_fold"/>
</dbReference>
<reference evidence="1" key="1">
    <citation type="submission" date="2022-06" db="EMBL/GenBank/DDBJ databases">
        <title>Sequencing the genomes of 1000 actinobacteria strains.</title>
        <authorList>
            <person name="Klenk H.-P."/>
        </authorList>
    </citation>
    <scope>NUCLEOTIDE SEQUENCE</scope>
    <source>
        <strain evidence="1">DSM 22016</strain>
    </source>
</reference>
<dbReference type="Gene3D" id="3.40.50.1820">
    <property type="entry name" value="alpha/beta hydrolase"/>
    <property type="match status" value="1"/>
</dbReference>
<keyword evidence="2" id="KW-1185">Reference proteome</keyword>
<evidence type="ECO:0000313" key="2">
    <source>
        <dbReference type="Proteomes" id="UP001139722"/>
    </source>
</evidence>
<dbReference type="Proteomes" id="UP001139722">
    <property type="component" value="Unassembled WGS sequence"/>
</dbReference>
<dbReference type="RefSeq" id="WP_156998447.1">
    <property type="nucleotide sequence ID" value="NZ_BAAANU010000033.1"/>
</dbReference>
<name>A0A9X2KBQ3_9MICO</name>
<organism evidence="1 2">
    <name type="scientific">Agromyces terreus</name>
    <dbReference type="NCBI Taxonomy" id="424795"/>
    <lineage>
        <taxon>Bacteria</taxon>
        <taxon>Bacillati</taxon>
        <taxon>Actinomycetota</taxon>
        <taxon>Actinomycetes</taxon>
        <taxon>Micrococcales</taxon>
        <taxon>Microbacteriaceae</taxon>
        <taxon>Agromyces</taxon>
    </lineage>
</organism>
<proteinExistence type="predicted"/>
<evidence type="ECO:0000313" key="1">
    <source>
        <dbReference type="EMBL" id="MCP2370390.1"/>
    </source>
</evidence>
<sequence>MSDDLIISGGGTTSVAVDSLFVDAGRLGAAATSVQGWIDRFEAIRSRLGDAVTSGSCGAVPLGSFGAVPTGSFGAAPGVASVGPAAGTALGEAHDLLESMRTRLLEAAERYGATERCVGALWDIGGRIGAVALGLLTTGVVIRTVGGAVVAAPHVAVAVGITRLLGLEPRPGDLPLVQWLTEHRDLLSDPSFVRLVRTVADHADDYALATAFGTAAIGIASAIDASESASGLLGLAGLASAAVGGRLLTDGPVKVERVAPERNPTDAAPPNGRFPVPAPTGLGDLAQRVPPSDGRAQITIERYDVDGENRWIAYVGGTVDFTLEAGSESSDMTSNLHSVAQSSPLDDLRVFGADSGAADRAVRAALAAAGADPADPVLAIGHSGGGVVVAGLASDPELNVVAGVSLGGPVASAPIQPGVPFLSVEHVEDLVPATGGSGGAGGRALDMLVVSREVLDAGHGSAEALPAHRLTRYRETAERFDASEAEQLVAFRATVADFTGGATGERTRWRASRE</sequence>